<evidence type="ECO:0000256" key="1">
    <source>
        <dbReference type="SAM" id="MobiDB-lite"/>
    </source>
</evidence>
<gene>
    <name evidence="2" type="ORF">CBYS24578_00011028</name>
</gene>
<accession>A0A9N9Y0M6</accession>
<sequence length="54" mass="6060">MYGQAGERFASSLQHLPKRLVLRPATEDGLVVKLPPEQDAISQEPPPVSRRHQK</sequence>
<reference evidence="2" key="1">
    <citation type="submission" date="2021-10" db="EMBL/GenBank/DDBJ databases">
        <authorList>
            <person name="Piombo E."/>
        </authorList>
    </citation>
    <scope>NUCLEOTIDE SEQUENCE</scope>
</reference>
<name>A0A9N9Y0M6_9HYPO</name>
<proteinExistence type="predicted"/>
<evidence type="ECO:0000313" key="3">
    <source>
        <dbReference type="Proteomes" id="UP000754883"/>
    </source>
</evidence>
<comment type="caution">
    <text evidence="2">The sequence shown here is derived from an EMBL/GenBank/DDBJ whole genome shotgun (WGS) entry which is preliminary data.</text>
</comment>
<feature type="region of interest" description="Disordered" evidence="1">
    <location>
        <begin position="35"/>
        <end position="54"/>
    </location>
</feature>
<protein>
    <submittedName>
        <fullName evidence="2">Uncharacterized protein</fullName>
    </submittedName>
</protein>
<keyword evidence="3" id="KW-1185">Reference proteome</keyword>
<dbReference type="Proteomes" id="UP000754883">
    <property type="component" value="Unassembled WGS sequence"/>
</dbReference>
<dbReference type="AlphaFoldDB" id="A0A9N9Y0M6"/>
<dbReference type="EMBL" id="CABFNO020001350">
    <property type="protein sequence ID" value="CAG9982750.1"/>
    <property type="molecule type" value="Genomic_DNA"/>
</dbReference>
<organism evidence="2 3">
    <name type="scientific">Clonostachys byssicola</name>
    <dbReference type="NCBI Taxonomy" id="160290"/>
    <lineage>
        <taxon>Eukaryota</taxon>
        <taxon>Fungi</taxon>
        <taxon>Dikarya</taxon>
        <taxon>Ascomycota</taxon>
        <taxon>Pezizomycotina</taxon>
        <taxon>Sordariomycetes</taxon>
        <taxon>Hypocreomycetidae</taxon>
        <taxon>Hypocreales</taxon>
        <taxon>Bionectriaceae</taxon>
        <taxon>Clonostachys</taxon>
    </lineage>
</organism>
<dbReference type="OrthoDB" id="10603985at2759"/>
<evidence type="ECO:0000313" key="2">
    <source>
        <dbReference type="EMBL" id="CAG9982750.1"/>
    </source>
</evidence>